<feature type="transmembrane region" description="Helical" evidence="2">
    <location>
        <begin position="219"/>
        <end position="239"/>
    </location>
</feature>
<sequence length="281" mass="29997">MRLICPNCDAQYEVADDAIPDEGRDVQCSNCGHAWFQMSPAQLAEQAAEENLFDLPPEAPAADPQWDDGALQPVTEPEPAPEPEPLAAAPVEPPATPRRSIDESLMAVLREEAEREAQARTREAQATSPLEVQGDLGLDTMAAAPPVSAAARRIAELKGIDTEAKPEIPGPEPLSRPAKGRDLLPDIEEINSTLRPSEELTAEEDMPPLSQGRRASGGFGSGFALAMVIALVMAVTYAMAPRLELLVPALAPVLKSYVGLIDMARLWLDGLMLKAVAALEA</sequence>
<protein>
    <submittedName>
        <fullName evidence="4">Zinc-ribbon domain-containing protein</fullName>
    </submittedName>
</protein>
<evidence type="ECO:0000259" key="3">
    <source>
        <dbReference type="Pfam" id="PF13717"/>
    </source>
</evidence>
<dbReference type="Proteomes" id="UP001431963">
    <property type="component" value="Unassembled WGS sequence"/>
</dbReference>
<accession>A0ABU8BTY0</accession>
<feature type="region of interest" description="Disordered" evidence="1">
    <location>
        <begin position="55"/>
        <end position="99"/>
    </location>
</feature>
<comment type="caution">
    <text evidence="4">The sequence shown here is derived from an EMBL/GenBank/DDBJ whole genome shotgun (WGS) entry which is preliminary data.</text>
</comment>
<dbReference type="RefSeq" id="WP_335421870.1">
    <property type="nucleotide sequence ID" value="NZ_JBALHR010000004.1"/>
</dbReference>
<dbReference type="EMBL" id="JBALHR010000004">
    <property type="protein sequence ID" value="MEH7828164.1"/>
    <property type="molecule type" value="Genomic_DNA"/>
</dbReference>
<reference evidence="4" key="1">
    <citation type="submission" date="2024-02" db="EMBL/GenBank/DDBJ databases">
        <title>Genome sequences of strain Gemmobacter sp. JM10B15.</title>
        <authorList>
            <person name="Zhang M."/>
        </authorList>
    </citation>
    <scope>NUCLEOTIDE SEQUENCE</scope>
    <source>
        <strain evidence="4">JM10B15</strain>
    </source>
</reference>
<dbReference type="NCBIfam" id="TIGR02098">
    <property type="entry name" value="MJ0042_CXXC"/>
    <property type="match status" value="1"/>
</dbReference>
<dbReference type="Pfam" id="PF13717">
    <property type="entry name" value="Zn_ribbon_4"/>
    <property type="match status" value="1"/>
</dbReference>
<organism evidence="4 5">
    <name type="scientific">Gemmobacter denitrificans</name>
    <dbReference type="NCBI Taxonomy" id="3123040"/>
    <lineage>
        <taxon>Bacteria</taxon>
        <taxon>Pseudomonadati</taxon>
        <taxon>Pseudomonadota</taxon>
        <taxon>Alphaproteobacteria</taxon>
        <taxon>Rhodobacterales</taxon>
        <taxon>Paracoccaceae</taxon>
        <taxon>Gemmobacter</taxon>
    </lineage>
</organism>
<gene>
    <name evidence="4" type="ORF">V6590_08380</name>
</gene>
<keyword evidence="2" id="KW-0812">Transmembrane</keyword>
<evidence type="ECO:0000256" key="1">
    <source>
        <dbReference type="SAM" id="MobiDB-lite"/>
    </source>
</evidence>
<evidence type="ECO:0000313" key="4">
    <source>
        <dbReference type="EMBL" id="MEH7828164.1"/>
    </source>
</evidence>
<keyword evidence="2" id="KW-0472">Membrane</keyword>
<feature type="domain" description="Zinc finger/thioredoxin putative" evidence="3">
    <location>
        <begin position="1"/>
        <end position="36"/>
    </location>
</feature>
<dbReference type="InterPro" id="IPR011723">
    <property type="entry name" value="Znf/thioredoxin_put"/>
</dbReference>
<proteinExistence type="predicted"/>
<feature type="region of interest" description="Disordered" evidence="1">
    <location>
        <begin position="161"/>
        <end position="183"/>
    </location>
</feature>
<evidence type="ECO:0000256" key="2">
    <source>
        <dbReference type="SAM" id="Phobius"/>
    </source>
</evidence>
<keyword evidence="5" id="KW-1185">Reference proteome</keyword>
<name>A0ABU8BTY0_9RHOB</name>
<evidence type="ECO:0000313" key="5">
    <source>
        <dbReference type="Proteomes" id="UP001431963"/>
    </source>
</evidence>
<keyword evidence="2" id="KW-1133">Transmembrane helix</keyword>